<keyword evidence="2 5" id="KW-0812">Transmembrane</keyword>
<feature type="transmembrane region" description="Helical" evidence="5">
    <location>
        <begin position="337"/>
        <end position="363"/>
    </location>
</feature>
<evidence type="ECO:0000256" key="3">
    <source>
        <dbReference type="ARBA" id="ARBA00022989"/>
    </source>
</evidence>
<proteinExistence type="predicted"/>
<feature type="transmembrane region" description="Helical" evidence="5">
    <location>
        <begin position="369"/>
        <end position="386"/>
    </location>
</feature>
<feature type="transmembrane region" description="Helical" evidence="5">
    <location>
        <begin position="83"/>
        <end position="100"/>
    </location>
</feature>
<evidence type="ECO:0000256" key="2">
    <source>
        <dbReference type="ARBA" id="ARBA00022692"/>
    </source>
</evidence>
<evidence type="ECO:0000259" key="6">
    <source>
        <dbReference type="PROSITE" id="PS50850"/>
    </source>
</evidence>
<dbReference type="AlphaFoldDB" id="A0A7C3RKW0"/>
<dbReference type="EMBL" id="DTIN01000034">
    <property type="protein sequence ID" value="HFX14139.1"/>
    <property type="molecule type" value="Genomic_DNA"/>
</dbReference>
<name>A0A7C3RKW0_DICTH</name>
<evidence type="ECO:0000256" key="4">
    <source>
        <dbReference type="ARBA" id="ARBA00023136"/>
    </source>
</evidence>
<evidence type="ECO:0000256" key="5">
    <source>
        <dbReference type="SAM" id="Phobius"/>
    </source>
</evidence>
<dbReference type="GO" id="GO:0022857">
    <property type="term" value="F:transmembrane transporter activity"/>
    <property type="evidence" value="ECO:0007669"/>
    <property type="project" value="InterPro"/>
</dbReference>
<evidence type="ECO:0000256" key="1">
    <source>
        <dbReference type="ARBA" id="ARBA00004141"/>
    </source>
</evidence>
<dbReference type="PANTHER" id="PTHR23518:SF2">
    <property type="entry name" value="MAJOR FACILITATOR SUPERFAMILY TRANSPORTER"/>
    <property type="match status" value="1"/>
</dbReference>
<organism evidence="7">
    <name type="scientific">Dictyoglomus thermophilum</name>
    <dbReference type="NCBI Taxonomy" id="14"/>
    <lineage>
        <taxon>Bacteria</taxon>
        <taxon>Pseudomonadati</taxon>
        <taxon>Dictyoglomota</taxon>
        <taxon>Dictyoglomia</taxon>
        <taxon>Dictyoglomales</taxon>
        <taxon>Dictyoglomaceae</taxon>
        <taxon>Dictyoglomus</taxon>
    </lineage>
</organism>
<feature type="transmembrane region" description="Helical" evidence="5">
    <location>
        <begin position="303"/>
        <end position="325"/>
    </location>
</feature>
<keyword evidence="4 5" id="KW-0472">Membrane</keyword>
<dbReference type="PROSITE" id="PS50850">
    <property type="entry name" value="MFS"/>
    <property type="match status" value="1"/>
</dbReference>
<gene>
    <name evidence="7" type="ORF">ENW00_08355</name>
</gene>
<feature type="transmembrane region" description="Helical" evidence="5">
    <location>
        <begin position="279"/>
        <end position="297"/>
    </location>
</feature>
<reference evidence="7" key="1">
    <citation type="journal article" date="2020" name="mSystems">
        <title>Genome- and Community-Level Interaction Insights into Carbon Utilization and Element Cycling Functions of Hydrothermarchaeota in Hydrothermal Sediment.</title>
        <authorList>
            <person name="Zhou Z."/>
            <person name="Liu Y."/>
            <person name="Xu W."/>
            <person name="Pan J."/>
            <person name="Luo Z.H."/>
            <person name="Li M."/>
        </authorList>
    </citation>
    <scope>NUCLEOTIDE SEQUENCE [LARGE SCALE GENOMIC DNA]</scope>
    <source>
        <strain evidence="7">SpSt-81</strain>
    </source>
</reference>
<feature type="domain" description="Major facilitator superfamily (MFS) profile" evidence="6">
    <location>
        <begin position="3"/>
        <end position="387"/>
    </location>
</feature>
<feature type="transmembrane region" description="Helical" evidence="5">
    <location>
        <begin position="133"/>
        <end position="151"/>
    </location>
</feature>
<dbReference type="SUPFAM" id="SSF103473">
    <property type="entry name" value="MFS general substrate transporter"/>
    <property type="match status" value="1"/>
</dbReference>
<dbReference type="InterPro" id="IPR011701">
    <property type="entry name" value="MFS"/>
</dbReference>
<feature type="transmembrane region" description="Helical" evidence="5">
    <location>
        <begin position="217"/>
        <end position="237"/>
    </location>
</feature>
<dbReference type="InterPro" id="IPR005829">
    <property type="entry name" value="Sugar_transporter_CS"/>
</dbReference>
<evidence type="ECO:0000313" key="7">
    <source>
        <dbReference type="EMBL" id="HFX14139.1"/>
    </source>
</evidence>
<comment type="caution">
    <text evidence="7">The sequence shown here is derived from an EMBL/GenBank/DDBJ whole genome shotgun (WGS) entry which is preliminary data.</text>
</comment>
<dbReference type="InterPro" id="IPR036259">
    <property type="entry name" value="MFS_trans_sf"/>
</dbReference>
<accession>A0A7C3RKW0</accession>
<keyword evidence="3 5" id="KW-1133">Transmembrane helix</keyword>
<dbReference type="Pfam" id="PF07690">
    <property type="entry name" value="MFS_1"/>
    <property type="match status" value="1"/>
</dbReference>
<protein>
    <submittedName>
        <fullName evidence="7">MFS transporter</fullName>
    </submittedName>
</protein>
<dbReference type="Gene3D" id="1.20.1250.20">
    <property type="entry name" value="MFS general substrate transporter like domains"/>
    <property type="match status" value="2"/>
</dbReference>
<feature type="transmembrane region" description="Helical" evidence="5">
    <location>
        <begin position="21"/>
        <end position="42"/>
    </location>
</feature>
<comment type="subcellular location">
    <subcellularLocation>
        <location evidence="1">Membrane</location>
        <topology evidence="1">Multi-pass membrane protein</topology>
    </subcellularLocation>
</comment>
<dbReference type="PANTHER" id="PTHR23518">
    <property type="entry name" value="C-METHYLTRANSFERASE"/>
    <property type="match status" value="1"/>
</dbReference>
<dbReference type="GO" id="GO:0016020">
    <property type="term" value="C:membrane"/>
    <property type="evidence" value="ECO:0007669"/>
    <property type="project" value="UniProtKB-SubCell"/>
</dbReference>
<feature type="transmembrane region" description="Helical" evidence="5">
    <location>
        <begin position="249"/>
        <end position="267"/>
    </location>
</feature>
<dbReference type="CDD" id="cd17370">
    <property type="entry name" value="MFS_MJ1317_like"/>
    <property type="match status" value="1"/>
</dbReference>
<sequence length="387" mass="42575">MWNVIITGIASFLTDISTEMFYPLISFYLLALGAGPAILGIVEGFAESIASLLKVYSGYISDKIRKRKPIAIAGYALSAFGKIFLYLAGSWIGVFIGRLLDRFGKGIRTAPRDALIAESSIENRGKAFGLHRAMDTLGAFFGVLISIWIISSLGIKETSSNLSLYIPTFKKIILISIIPAFLGVLILFLAKETMKHNSTSKLTLKIKWKDLDKRLKAFLIFTFIFTLGNSSNQFLFLRSKNLGASMLDALYLYLLYNLVYTLFSFPAGALSDKIGRKKILIIGYLFYGLVYLGFGFVSKFSYLWLLFGLYGLYISFTEGVEKALIADLAPPDLRATVIGLHATLVGIGLFPASFLAGLLWSYFGPSAPFLFGGFLGILSAIGLIFIL</sequence>
<feature type="transmembrane region" description="Helical" evidence="5">
    <location>
        <begin position="171"/>
        <end position="190"/>
    </location>
</feature>
<dbReference type="PROSITE" id="PS00216">
    <property type="entry name" value="SUGAR_TRANSPORT_1"/>
    <property type="match status" value="1"/>
</dbReference>
<dbReference type="InterPro" id="IPR020846">
    <property type="entry name" value="MFS_dom"/>
</dbReference>